<dbReference type="GO" id="GO:0030896">
    <property type="term" value="C:checkpoint clamp complex"/>
    <property type="evidence" value="ECO:0007669"/>
    <property type="project" value="InterPro"/>
</dbReference>
<dbReference type="SUPFAM" id="SSF55979">
    <property type="entry name" value="DNA clamp"/>
    <property type="match status" value="1"/>
</dbReference>
<feature type="compositionally biased region" description="Basic and acidic residues" evidence="1">
    <location>
        <begin position="390"/>
        <end position="399"/>
    </location>
</feature>
<dbReference type="GO" id="GO:0071479">
    <property type="term" value="P:cellular response to ionizing radiation"/>
    <property type="evidence" value="ECO:0007669"/>
    <property type="project" value="TreeGrafter"/>
</dbReference>
<name>A0A9P1IGC0_9PELO</name>
<dbReference type="EMBL" id="CANHGI010000003">
    <property type="protein sequence ID" value="CAI5444545.1"/>
    <property type="molecule type" value="Genomic_DNA"/>
</dbReference>
<evidence type="ECO:0000313" key="2">
    <source>
        <dbReference type="EMBL" id="CAI5444545.1"/>
    </source>
</evidence>
<organism evidence="2 3">
    <name type="scientific">Caenorhabditis angaria</name>
    <dbReference type="NCBI Taxonomy" id="860376"/>
    <lineage>
        <taxon>Eukaryota</taxon>
        <taxon>Metazoa</taxon>
        <taxon>Ecdysozoa</taxon>
        <taxon>Nematoda</taxon>
        <taxon>Chromadorea</taxon>
        <taxon>Rhabditida</taxon>
        <taxon>Rhabditina</taxon>
        <taxon>Rhabditomorpha</taxon>
        <taxon>Rhabditoidea</taxon>
        <taxon>Rhabditidae</taxon>
        <taxon>Peloderinae</taxon>
        <taxon>Caenorhabditis</taxon>
    </lineage>
</organism>
<protein>
    <recommendedName>
        <fullName evidence="4">Cell cycle checkpoint control protein</fullName>
    </recommendedName>
</protein>
<evidence type="ECO:0000313" key="3">
    <source>
        <dbReference type="Proteomes" id="UP001152747"/>
    </source>
</evidence>
<reference evidence="2" key="1">
    <citation type="submission" date="2022-11" db="EMBL/GenBank/DDBJ databases">
        <authorList>
            <person name="Kikuchi T."/>
        </authorList>
    </citation>
    <scope>NUCLEOTIDE SEQUENCE</scope>
    <source>
        <strain evidence="2">PS1010</strain>
    </source>
</reference>
<feature type="compositionally biased region" description="Polar residues" evidence="1">
    <location>
        <begin position="400"/>
        <end position="412"/>
    </location>
</feature>
<feature type="compositionally biased region" description="Acidic residues" evidence="1">
    <location>
        <begin position="484"/>
        <end position="497"/>
    </location>
</feature>
<dbReference type="Pfam" id="PF04139">
    <property type="entry name" value="Rad9"/>
    <property type="match status" value="1"/>
</dbReference>
<dbReference type="GO" id="GO:0000076">
    <property type="term" value="P:DNA replication checkpoint signaling"/>
    <property type="evidence" value="ECO:0007669"/>
    <property type="project" value="TreeGrafter"/>
</dbReference>
<accession>A0A9P1IGC0</accession>
<dbReference type="Proteomes" id="UP001152747">
    <property type="component" value="Unassembled WGS sequence"/>
</dbReference>
<evidence type="ECO:0008006" key="4">
    <source>
        <dbReference type="Google" id="ProtNLM"/>
    </source>
</evidence>
<dbReference type="GO" id="GO:0006281">
    <property type="term" value="P:DNA repair"/>
    <property type="evidence" value="ECO:0007669"/>
    <property type="project" value="TreeGrafter"/>
</dbReference>
<dbReference type="PANTHER" id="PTHR15237">
    <property type="entry name" value="DNA REPAIR PROTEIN RAD9"/>
    <property type="match status" value="1"/>
</dbReference>
<feature type="region of interest" description="Disordered" evidence="1">
    <location>
        <begin position="531"/>
        <end position="563"/>
    </location>
</feature>
<gene>
    <name evidence="2" type="ORF">CAMP_LOCUS7182</name>
</gene>
<feature type="compositionally biased region" description="Basic and acidic residues" evidence="1">
    <location>
        <begin position="343"/>
        <end position="354"/>
    </location>
</feature>
<dbReference type="PANTHER" id="PTHR15237:SF0">
    <property type="entry name" value="CELL CYCLE CHECKPOINT CONTROL PROTEIN"/>
    <property type="match status" value="1"/>
</dbReference>
<dbReference type="InterPro" id="IPR046938">
    <property type="entry name" value="DNA_clamp_sf"/>
</dbReference>
<feature type="region of interest" description="Disordered" evidence="1">
    <location>
        <begin position="330"/>
        <end position="361"/>
    </location>
</feature>
<sequence>MSLNRSCAELSLNDNQNERMDIKGAQFVIQSNLKILSKAVQTLAKLAEDVYLEVSDAGLLFKSINRSKSMYSVFRFAPDFFNDCDMSLINEKNTNVCRITTKSALFIFKGATTFGDKNFHSCEFRIDPLAKTMGVKLQLNYDISRIIEVNLLETSGTLLRPLHDKTKFRNKTVVFASVVLPLLSQMKNEHEITMKIDEKGILMSNYNNYSNLGDRSNTTNIPSRFSKEMPSKKVRTEALISVDKLTKHEIEFDVEISFSLRDFLAILNLAEQLSAEVCLYYDLAGRPLILTVEAHSSFDIELLLATTTNDEDFEVDGGLFQEIDLENENGEISRIAPKKKQKRGPEKPRKKPEPEIPEEPEILAETPEIPAESMQIDDEAQVPIQTSSVEEDRTADLSTHRTPNYVNRIPSTQSTVPLDQSWRQNEVQEDAPVEAQEIQVEPEIMEVHEIIEEVQENQDFFDLNFQPPSGSYDMFSLRKNLEEKEAEPEHEEEEEIEEHAAKRRKTGEFELEEKELEVEVEKKKRKLRRILMGSKSRRIPTNSQRQKSAFGEKPILVEETQRI</sequence>
<dbReference type="OrthoDB" id="60092at2759"/>
<comment type="caution">
    <text evidence="2">The sequence shown here is derived from an EMBL/GenBank/DDBJ whole genome shotgun (WGS) entry which is preliminary data.</text>
</comment>
<dbReference type="Gene3D" id="3.70.10.10">
    <property type="match status" value="1"/>
</dbReference>
<dbReference type="GO" id="GO:0031573">
    <property type="term" value="P:mitotic intra-S DNA damage checkpoint signaling"/>
    <property type="evidence" value="ECO:0007669"/>
    <property type="project" value="TreeGrafter"/>
</dbReference>
<evidence type="ECO:0000256" key="1">
    <source>
        <dbReference type="SAM" id="MobiDB-lite"/>
    </source>
</evidence>
<feature type="region of interest" description="Disordered" evidence="1">
    <location>
        <begin position="373"/>
        <end position="412"/>
    </location>
</feature>
<feature type="region of interest" description="Disordered" evidence="1">
    <location>
        <begin position="480"/>
        <end position="509"/>
    </location>
</feature>
<proteinExistence type="predicted"/>
<dbReference type="InterPro" id="IPR007268">
    <property type="entry name" value="Rad9/Ddc1"/>
</dbReference>
<dbReference type="AlphaFoldDB" id="A0A9P1IGC0"/>
<keyword evidence="3" id="KW-1185">Reference proteome</keyword>